<evidence type="ECO:0000256" key="1">
    <source>
        <dbReference type="ARBA" id="ARBA00004123"/>
    </source>
</evidence>
<gene>
    <name evidence="5" type="ORF">F3Y22_tig00111105pilonHSYRG00313</name>
</gene>
<keyword evidence="2" id="KW-0539">Nucleus</keyword>
<organism evidence="5 6">
    <name type="scientific">Hibiscus syriacus</name>
    <name type="common">Rose of Sharon</name>
    <dbReference type="NCBI Taxonomy" id="106335"/>
    <lineage>
        <taxon>Eukaryota</taxon>
        <taxon>Viridiplantae</taxon>
        <taxon>Streptophyta</taxon>
        <taxon>Embryophyta</taxon>
        <taxon>Tracheophyta</taxon>
        <taxon>Spermatophyta</taxon>
        <taxon>Magnoliopsida</taxon>
        <taxon>eudicotyledons</taxon>
        <taxon>Gunneridae</taxon>
        <taxon>Pentapetalae</taxon>
        <taxon>rosids</taxon>
        <taxon>malvids</taxon>
        <taxon>Malvales</taxon>
        <taxon>Malvaceae</taxon>
        <taxon>Malvoideae</taxon>
        <taxon>Hibiscus</taxon>
    </lineage>
</organism>
<dbReference type="Gene3D" id="1.10.10.60">
    <property type="entry name" value="Homeodomain-like"/>
    <property type="match status" value="1"/>
</dbReference>
<evidence type="ECO:0000256" key="3">
    <source>
        <dbReference type="SAM" id="MobiDB-lite"/>
    </source>
</evidence>
<protein>
    <recommendedName>
        <fullName evidence="4">HTH myb-type domain-containing protein</fullName>
    </recommendedName>
</protein>
<keyword evidence="6" id="KW-1185">Reference proteome</keyword>
<dbReference type="PROSITE" id="PS51294">
    <property type="entry name" value="HTH_MYB"/>
    <property type="match status" value="1"/>
</dbReference>
<dbReference type="Proteomes" id="UP000436088">
    <property type="component" value="Unassembled WGS sequence"/>
</dbReference>
<feature type="compositionally biased region" description="Polar residues" evidence="3">
    <location>
        <begin position="75"/>
        <end position="87"/>
    </location>
</feature>
<feature type="domain" description="HTH myb-type" evidence="4">
    <location>
        <begin position="1"/>
        <end position="26"/>
    </location>
</feature>
<proteinExistence type="predicted"/>
<feature type="compositionally biased region" description="Polar residues" evidence="3">
    <location>
        <begin position="94"/>
        <end position="109"/>
    </location>
</feature>
<dbReference type="InterPro" id="IPR017930">
    <property type="entry name" value="Myb_dom"/>
</dbReference>
<evidence type="ECO:0000256" key="2">
    <source>
        <dbReference type="ARBA" id="ARBA00023242"/>
    </source>
</evidence>
<dbReference type="AlphaFoldDB" id="A0A6A2YZH0"/>
<name>A0A6A2YZH0_HIBSY</name>
<feature type="region of interest" description="Disordered" evidence="3">
    <location>
        <begin position="75"/>
        <end position="112"/>
    </location>
</feature>
<feature type="compositionally biased region" description="Basic residues" evidence="3">
    <location>
        <begin position="27"/>
        <end position="37"/>
    </location>
</feature>
<dbReference type="GO" id="GO:0005634">
    <property type="term" value="C:nucleus"/>
    <property type="evidence" value="ECO:0007669"/>
    <property type="project" value="UniProtKB-SubCell"/>
</dbReference>
<comment type="caution">
    <text evidence="5">The sequence shown here is derived from an EMBL/GenBank/DDBJ whole genome shotgun (WGS) entry which is preliminary data.</text>
</comment>
<comment type="subcellular location">
    <subcellularLocation>
        <location evidence="1">Nucleus</location>
    </subcellularLocation>
</comment>
<accession>A0A6A2YZH0</accession>
<evidence type="ECO:0000313" key="6">
    <source>
        <dbReference type="Proteomes" id="UP000436088"/>
    </source>
</evidence>
<feature type="compositionally biased region" description="Low complexity" evidence="3">
    <location>
        <begin position="38"/>
        <end position="47"/>
    </location>
</feature>
<dbReference type="EMBL" id="VEPZ02001236">
    <property type="protein sequence ID" value="KAE8684727.1"/>
    <property type="molecule type" value="Genomic_DNA"/>
</dbReference>
<evidence type="ECO:0000259" key="4">
    <source>
        <dbReference type="PROSITE" id="PS51294"/>
    </source>
</evidence>
<reference evidence="5" key="1">
    <citation type="submission" date="2019-09" db="EMBL/GenBank/DDBJ databases">
        <title>Draft genome information of white flower Hibiscus syriacus.</title>
        <authorList>
            <person name="Kim Y.-M."/>
        </authorList>
    </citation>
    <scope>NUCLEOTIDE SEQUENCE [LARGE SCALE GENOMIC DNA]</scope>
    <source>
        <strain evidence="5">YM2019G1</strain>
    </source>
</reference>
<sequence length="127" mass="14089">MIARLFPGRTDNALKNNWHVIMARKHRQKSSFYRRRNPSSSSSSTFSGNGDFDKYYINGNGVSYEQGLMVMSVDQSVHSSDSNSEASATELVGRSQNNHTIMSGESGNAANEKINNRPFIDFLGIGH</sequence>
<evidence type="ECO:0000313" key="5">
    <source>
        <dbReference type="EMBL" id="KAE8684727.1"/>
    </source>
</evidence>
<feature type="region of interest" description="Disordered" evidence="3">
    <location>
        <begin position="27"/>
        <end position="50"/>
    </location>
</feature>